<name>A0A024EGE6_9PSED</name>
<organism evidence="1 2">
    <name type="scientific">Pseudomonas mandelii JR-1</name>
    <dbReference type="NCBI Taxonomy" id="1147786"/>
    <lineage>
        <taxon>Bacteria</taxon>
        <taxon>Pseudomonadati</taxon>
        <taxon>Pseudomonadota</taxon>
        <taxon>Gammaproteobacteria</taxon>
        <taxon>Pseudomonadales</taxon>
        <taxon>Pseudomonadaceae</taxon>
        <taxon>Pseudomonas</taxon>
    </lineage>
</organism>
<gene>
    <name evidence="1" type="ORF">OU5_4788</name>
</gene>
<dbReference type="KEGG" id="pman:OU5_4788"/>
<dbReference type="AlphaFoldDB" id="A0A024EGE6"/>
<sequence>MSGLEAGRAAVEAMAVPWSVKGYEVRIRAESEPGAVIGV</sequence>
<dbReference type="EMBL" id="CP005960">
    <property type="protein sequence ID" value="AHZ71867.1"/>
    <property type="molecule type" value="Genomic_DNA"/>
</dbReference>
<dbReference type="Proteomes" id="UP000026913">
    <property type="component" value="Chromosome"/>
</dbReference>
<proteinExistence type="predicted"/>
<evidence type="ECO:0000313" key="2">
    <source>
        <dbReference type="Proteomes" id="UP000026913"/>
    </source>
</evidence>
<protein>
    <submittedName>
        <fullName evidence="1">Phosphoesterase, PA-phosphatase-like</fullName>
    </submittedName>
</protein>
<reference evidence="1 2" key="1">
    <citation type="journal article" date="2012" name="J. Bacteriol.">
        <title>Genome sequence of cold-adapted Pseudomonas mandelii strain JR-1.</title>
        <authorList>
            <person name="Jang S.H."/>
            <person name="Kim J."/>
            <person name="Kim J."/>
            <person name="Hong S."/>
            <person name="Lee C."/>
        </authorList>
    </citation>
    <scope>NUCLEOTIDE SEQUENCE [LARGE SCALE GENOMIC DNA]</scope>
    <source>
        <strain evidence="1 2">JR-1</strain>
    </source>
</reference>
<accession>A0A024EGE6</accession>
<evidence type="ECO:0000313" key="1">
    <source>
        <dbReference type="EMBL" id="AHZ71867.1"/>
    </source>
</evidence>
<dbReference type="HOGENOM" id="CLU_3315583_0_0_6"/>